<keyword evidence="3" id="KW-0597">Phosphoprotein</keyword>
<sequence>MIEQFFNDLRQQGVKLWLSGESLKFKTYQHAPLSKEQIGFLKENKPKVIEWLGQNPNFFSHLPLSENQKSLWLAYQLDPTSAAYNLTHAERLNSSINIDVLKQSYQILFDRHPILRAGYFDENGVSLQRVISDNELPFYIENVQNWSKAEVKQWTEQEADKPLVLEKGAVCRAQLLVNQKGTVAATETETVLQITVHHIAADFWSCELIFDELLNIYKKLSVDPNAFNTDEEVVHDYFSWSAEQSQWLTSADAEKARSFWRDTVKGCEQSLDLPTDFSRPALQTFNGELIAFEFPEHINQALREQAKSLGVTPYVFCLSVYQLLLYRYSGQRQFLIGTPASGRLKQEYQRTIGYLVNPILLACNCGNNPTFRSFIDSVKNHSRAALEQQTFPYNQVLQDLNIARDPSRNPLFQHMFTLTHVHENAHKDLAEFTYLSEQRGAALDISLVLLDDRKQFRGEWHYNCDLYTPETAQMMIDSYLEIINAVCANPDVSVDTVEIVPEALREKMLVQWNQSNVDLSEFADVISQFEKQVNNNPEQIAAVFEGEQLTYTELDQKANQLAHFIRAKDIGPEDKIIICQQRSLSMLVSLLAVLKAGAAYVPVDPAYPQDRVAFMLEDANAQLVLADKRIYNTEHASKIDESKLVIVDEQNFSEFDTSALPLLKNSAEHLAYMIYTSGSTGKPKAVQVTRHNMLNFLVAMDELFHLSDQDRLLAVTSLSFDIAVLELFLPLMSGAQVIIGNEDLVRDGEALKASIAKHNVTIMQATPVSWKILLAVGWQQSSAFKILCGGEAFPSEIAQQLLRQESVEIWNVYGPTETTVWSSAYRLNAENSYTNVPIGKPVANTQLYILDANFNPLPVGVAGELLIGGDGVTRGYLGRPELTADRFVETKYGRLYRTGDLARFNHDGIIECLGRLDHQVKVRGYRIELGEIETCLTDFEHVKDAVVHNYTANDETQLAAYVIANEPLASSNNAQAQIKSFVGQFLPEYMVPANIIVMDSFPLTPNGKVDRKALPIPNAVSTRTEYIAPESDLEKAICEIWQNVLDVDQIGMNDNFFQLGGHSLKATRVITQIKQQLELDVPLKLFFTAQTPADLVNQLNSVQSSGIKILPVSRQEKLLPSFGQQRLWLLNQIEQGSEQHHISGLLRLEGDLNTGALKYALNQILLRHESLRTYFRQENESLFQVVQEKSIDDISVEDLSDLTSSNQASEIDQKTRDFIATPFDLSSDLMVRVKLLKVSENDHLMIVVMHHIAADGWSLAVFIRDFKEFYQAFIEQRTSELPQLAIQYADYAQWQQSQLNGELLDNQLDYWSSKLASLPIVHNIPLDYSRPPTQSFVGDIHTSQFNSELASRLRSYCNQQNVTLFMGLHAAFSALISRYSNESDIVIGTPIANREQAEVADLVGLFINMLVLRSDVADDINYQDLLSQSRSTLLDAYAHQQVPFEQLVDSLKPERSTSHSPLFQVMLILQNNEQEALELPGLTLSLQDLPVEKVQYDLTLEILDSGDELTLRWLYSTALFKPETISQLAKHFECLLAGLLNEPNKQIAAVDLLDANESKQQLAQFNQTDADYSKDHSFENLLARQVASNPNKVAARFNHQTMTYKALDEKSNALARYLLKEGVQPDQRIVVCQRRSLSMLVSLLGILKAGVAYVPVDPSYPADRVEYMLTDSDTDIILSDTNVISTGLFSNFTAGADSDKTIVNIDELISADGVLSPEKSLHSASIENSVSLENNASPDNLAYLIYTSGSTGKPKAVQISRANMLNFLCAMRDLLTPTENDRLLAVTSLSFDIAVLELYLPLICGAEVVIADETLASDGHGLKDAINAHDITFMQATPVSWKILLAADWQQTNAFTALCGGEAFPGELAKQLLDQSGLTVWNVYGPTETTVWSSAYKLDSNKRDDYFSIPIGQPIANTQIYILDKHNKLVPSGVAGELCIGGDGLSRGYLGRPDLTEDRFIQSDFGRIYRTGDLARRHSDGTLECLGRLDHQVKVRGFRIELGEIETAIVAHEAVKDAVVHVQEMQGEATLIAYVIAEHSATESSVTEQAEFSMLLKTYLNEFLPDYMVPNIIMFLEELPLTPNGKVDRKALPAPDVSLNQTEYVAPTTDVEKELCAIWQELLDVEKVGVNDNFFKLGGNSLLAARMVAKFKERFHVDLPLHNLFGLSSLSELAALIEQQQPAITEEAFNRMDDLLDELGV</sequence>
<evidence type="ECO:0000256" key="3">
    <source>
        <dbReference type="ARBA" id="ARBA00022553"/>
    </source>
</evidence>
<dbReference type="Gene3D" id="3.30.559.30">
    <property type="entry name" value="Nonribosomal peptide synthetase, condensation domain"/>
    <property type="match status" value="2"/>
</dbReference>
<comment type="cofactor">
    <cofactor evidence="1">
        <name>pantetheine 4'-phosphate</name>
        <dbReference type="ChEBI" id="CHEBI:47942"/>
    </cofactor>
</comment>
<feature type="domain" description="Carrier" evidence="4">
    <location>
        <begin position="1028"/>
        <end position="1103"/>
    </location>
</feature>
<name>A0ABQ0ACF3_9GAMM</name>
<dbReference type="InterPro" id="IPR041464">
    <property type="entry name" value="TubC_N"/>
</dbReference>
<dbReference type="InterPro" id="IPR045851">
    <property type="entry name" value="AMP-bd_C_sf"/>
</dbReference>
<evidence type="ECO:0000313" key="5">
    <source>
        <dbReference type="EMBL" id="GAA6169339.1"/>
    </source>
</evidence>
<dbReference type="RefSeq" id="WP_353303880.1">
    <property type="nucleotide sequence ID" value="NZ_BAABWN010000011.1"/>
</dbReference>
<dbReference type="PROSITE" id="PS00455">
    <property type="entry name" value="AMP_BINDING"/>
    <property type="match status" value="2"/>
</dbReference>
<dbReference type="InterPro" id="IPR000873">
    <property type="entry name" value="AMP-dep_synth/lig_dom"/>
</dbReference>
<dbReference type="InterPro" id="IPR036736">
    <property type="entry name" value="ACP-like_sf"/>
</dbReference>
<dbReference type="PROSITE" id="PS50075">
    <property type="entry name" value="CARRIER"/>
    <property type="match status" value="2"/>
</dbReference>
<dbReference type="InterPro" id="IPR001242">
    <property type="entry name" value="Condensation_dom"/>
</dbReference>
<protein>
    <submittedName>
        <fullName evidence="5">Non-ribosomal peptide synthetase</fullName>
    </submittedName>
</protein>
<dbReference type="Pfam" id="PF00550">
    <property type="entry name" value="PP-binding"/>
    <property type="match status" value="2"/>
</dbReference>
<accession>A0ABQ0ACF3</accession>
<dbReference type="Pfam" id="PF13193">
    <property type="entry name" value="AMP-binding_C"/>
    <property type="match status" value="2"/>
</dbReference>
<evidence type="ECO:0000313" key="6">
    <source>
        <dbReference type="Proteomes" id="UP001465153"/>
    </source>
</evidence>
<dbReference type="InterPro" id="IPR020845">
    <property type="entry name" value="AMP-binding_CS"/>
</dbReference>
<evidence type="ECO:0000259" key="4">
    <source>
        <dbReference type="PROSITE" id="PS50075"/>
    </source>
</evidence>
<dbReference type="Gene3D" id="1.10.1200.10">
    <property type="entry name" value="ACP-like"/>
    <property type="match status" value="2"/>
</dbReference>
<dbReference type="CDD" id="cd12116">
    <property type="entry name" value="A_NRPS_Ta1_like"/>
    <property type="match status" value="1"/>
</dbReference>
<dbReference type="NCBIfam" id="NF003417">
    <property type="entry name" value="PRK04813.1"/>
    <property type="match status" value="2"/>
</dbReference>
<dbReference type="Gene3D" id="3.30.559.10">
    <property type="entry name" value="Chloramphenicol acetyltransferase-like domain"/>
    <property type="match status" value="2"/>
</dbReference>
<dbReference type="NCBIfam" id="TIGR01733">
    <property type="entry name" value="AA-adenyl-dom"/>
    <property type="match status" value="2"/>
</dbReference>
<dbReference type="Gene3D" id="2.30.38.10">
    <property type="entry name" value="Luciferase, Domain 3"/>
    <property type="match status" value="2"/>
</dbReference>
<dbReference type="Gene3D" id="1.10.10.1830">
    <property type="entry name" value="Non-ribosomal peptide synthase, adenylation domain"/>
    <property type="match status" value="1"/>
</dbReference>
<dbReference type="SUPFAM" id="SSF47336">
    <property type="entry name" value="ACP-like"/>
    <property type="match status" value="2"/>
</dbReference>
<keyword evidence="2" id="KW-0596">Phosphopantetheine</keyword>
<dbReference type="Pfam" id="PF00501">
    <property type="entry name" value="AMP-binding"/>
    <property type="match status" value="2"/>
</dbReference>
<dbReference type="InterPro" id="IPR025110">
    <property type="entry name" value="AMP-bd_C"/>
</dbReference>
<dbReference type="PANTHER" id="PTHR45527">
    <property type="entry name" value="NONRIBOSOMAL PEPTIDE SYNTHETASE"/>
    <property type="match status" value="1"/>
</dbReference>
<keyword evidence="6" id="KW-1185">Reference proteome</keyword>
<dbReference type="PANTHER" id="PTHR45527:SF1">
    <property type="entry name" value="FATTY ACID SYNTHASE"/>
    <property type="match status" value="1"/>
</dbReference>
<dbReference type="InterPro" id="IPR010071">
    <property type="entry name" value="AA_adenyl_dom"/>
</dbReference>
<dbReference type="Pfam" id="PF18563">
    <property type="entry name" value="TubC_N"/>
    <property type="match status" value="1"/>
</dbReference>
<dbReference type="Gene3D" id="3.40.50.980">
    <property type="match status" value="4"/>
</dbReference>
<dbReference type="InterPro" id="IPR044894">
    <property type="entry name" value="TubC_N_sf"/>
</dbReference>
<proteinExistence type="predicted"/>
<dbReference type="Pfam" id="PF00668">
    <property type="entry name" value="Condensation"/>
    <property type="match status" value="2"/>
</dbReference>
<evidence type="ECO:0000256" key="1">
    <source>
        <dbReference type="ARBA" id="ARBA00001957"/>
    </source>
</evidence>
<dbReference type="PROSITE" id="PS00012">
    <property type="entry name" value="PHOSPHOPANTETHEINE"/>
    <property type="match status" value="2"/>
</dbReference>
<dbReference type="SUPFAM" id="SSF56801">
    <property type="entry name" value="Acetyl-CoA synthetase-like"/>
    <property type="match status" value="2"/>
</dbReference>
<dbReference type="InterPro" id="IPR009081">
    <property type="entry name" value="PP-bd_ACP"/>
</dbReference>
<comment type="caution">
    <text evidence="5">The sequence shown here is derived from an EMBL/GenBank/DDBJ whole genome shotgun (WGS) entry which is preliminary data.</text>
</comment>
<feature type="domain" description="Carrier" evidence="4">
    <location>
        <begin position="2106"/>
        <end position="2181"/>
    </location>
</feature>
<organism evidence="5 6">
    <name type="scientific">Sessilibacter corallicola</name>
    <dbReference type="NCBI Taxonomy" id="2904075"/>
    <lineage>
        <taxon>Bacteria</taxon>
        <taxon>Pseudomonadati</taxon>
        <taxon>Pseudomonadota</taxon>
        <taxon>Gammaproteobacteria</taxon>
        <taxon>Cellvibrionales</taxon>
        <taxon>Cellvibrionaceae</taxon>
        <taxon>Sessilibacter</taxon>
    </lineage>
</organism>
<dbReference type="InterPro" id="IPR023213">
    <property type="entry name" value="CAT-like_dom_sf"/>
</dbReference>
<dbReference type="SUPFAM" id="SSF52777">
    <property type="entry name" value="CoA-dependent acyltransferases"/>
    <property type="match status" value="4"/>
</dbReference>
<evidence type="ECO:0000256" key="2">
    <source>
        <dbReference type="ARBA" id="ARBA00022450"/>
    </source>
</evidence>
<dbReference type="CDD" id="cd05930">
    <property type="entry name" value="A_NRPS"/>
    <property type="match status" value="1"/>
</dbReference>
<dbReference type="InterPro" id="IPR006162">
    <property type="entry name" value="Ppantetheine_attach_site"/>
</dbReference>
<dbReference type="Gene3D" id="3.30.300.30">
    <property type="match status" value="2"/>
</dbReference>
<dbReference type="EMBL" id="BAABWN010000011">
    <property type="protein sequence ID" value="GAA6169339.1"/>
    <property type="molecule type" value="Genomic_DNA"/>
</dbReference>
<gene>
    <name evidence="5" type="ORF">NBRC116591_31500</name>
</gene>
<dbReference type="CDD" id="cd19531">
    <property type="entry name" value="LCL_NRPS-like"/>
    <property type="match status" value="2"/>
</dbReference>
<dbReference type="Proteomes" id="UP001465153">
    <property type="component" value="Unassembled WGS sequence"/>
</dbReference>
<reference evidence="5 6" key="1">
    <citation type="submission" date="2024-04" db="EMBL/GenBank/DDBJ databases">
        <title>Draft genome sequence of Sessilibacter corallicola NBRC 116591.</title>
        <authorList>
            <person name="Miyakawa T."/>
            <person name="Kusuya Y."/>
            <person name="Miura T."/>
        </authorList>
    </citation>
    <scope>NUCLEOTIDE SEQUENCE [LARGE SCALE GENOMIC DNA]</scope>
    <source>
        <strain evidence="5 6">KU-00831-HH</strain>
    </source>
</reference>